<gene>
    <name evidence="1" type="ORF">BDD43_5151</name>
</gene>
<dbReference type="AlphaFoldDB" id="A0A495J8V1"/>
<dbReference type="OrthoDB" id="794837at2"/>
<keyword evidence="2" id="KW-1185">Reference proteome</keyword>
<organism evidence="1 2">
    <name type="scientific">Mucilaginibacter gracilis</name>
    <dbReference type="NCBI Taxonomy" id="423350"/>
    <lineage>
        <taxon>Bacteria</taxon>
        <taxon>Pseudomonadati</taxon>
        <taxon>Bacteroidota</taxon>
        <taxon>Sphingobacteriia</taxon>
        <taxon>Sphingobacteriales</taxon>
        <taxon>Sphingobacteriaceae</taxon>
        <taxon>Mucilaginibacter</taxon>
    </lineage>
</organism>
<sequence>MIKTTLQTLAAGQSSIASFFYGTDYEANIQADDAAFPMLHVQTITNSGAELSATTGAARKTWPLFLFFCQKGDIDLTTDEQDAIAEQMKDLAIEYVARLNKTRQFDEVSKIQFKHLYYKFDMCVCGVLTMITLRDRSGYAVCV</sequence>
<protein>
    <submittedName>
        <fullName evidence="1">Uncharacterized protein</fullName>
    </submittedName>
</protein>
<evidence type="ECO:0000313" key="2">
    <source>
        <dbReference type="Proteomes" id="UP000268007"/>
    </source>
</evidence>
<evidence type="ECO:0000313" key="1">
    <source>
        <dbReference type="EMBL" id="RKR84898.1"/>
    </source>
</evidence>
<reference evidence="1 2" key="1">
    <citation type="submission" date="2018-10" db="EMBL/GenBank/DDBJ databases">
        <title>Genomic Encyclopedia of Archaeal and Bacterial Type Strains, Phase II (KMG-II): from individual species to whole genera.</title>
        <authorList>
            <person name="Goeker M."/>
        </authorList>
    </citation>
    <scope>NUCLEOTIDE SEQUENCE [LARGE SCALE GENOMIC DNA]</scope>
    <source>
        <strain evidence="1 2">DSM 18602</strain>
    </source>
</reference>
<accession>A0A495J8V1</accession>
<dbReference type="Proteomes" id="UP000268007">
    <property type="component" value="Unassembled WGS sequence"/>
</dbReference>
<dbReference type="EMBL" id="RBKU01000001">
    <property type="protein sequence ID" value="RKR84898.1"/>
    <property type="molecule type" value="Genomic_DNA"/>
</dbReference>
<proteinExistence type="predicted"/>
<name>A0A495J8V1_9SPHI</name>
<dbReference type="RefSeq" id="WP_121200846.1">
    <property type="nucleotide sequence ID" value="NZ_RBKU01000001.1"/>
</dbReference>
<comment type="caution">
    <text evidence="1">The sequence shown here is derived from an EMBL/GenBank/DDBJ whole genome shotgun (WGS) entry which is preliminary data.</text>
</comment>